<feature type="compositionally biased region" description="Polar residues" evidence="3">
    <location>
        <begin position="92"/>
        <end position="101"/>
    </location>
</feature>
<dbReference type="AlphaFoldDB" id="A0AAD4Q7Z6"/>
<dbReference type="Proteomes" id="UP001201163">
    <property type="component" value="Unassembled WGS sequence"/>
</dbReference>
<dbReference type="Gene3D" id="1.10.443.10">
    <property type="entry name" value="Intergrase catalytic core"/>
    <property type="match status" value="1"/>
</dbReference>
<evidence type="ECO:0000256" key="2">
    <source>
        <dbReference type="ARBA" id="ARBA00023172"/>
    </source>
</evidence>
<reference evidence="4" key="1">
    <citation type="submission" date="2022-01" db="EMBL/GenBank/DDBJ databases">
        <title>Comparative genomics reveals a dynamic genome evolution in the ectomycorrhizal milk-cap (Lactarius) mushrooms.</title>
        <authorList>
            <consortium name="DOE Joint Genome Institute"/>
            <person name="Lebreton A."/>
            <person name="Tang N."/>
            <person name="Kuo A."/>
            <person name="LaButti K."/>
            <person name="Drula E."/>
            <person name="Barry K."/>
            <person name="Clum A."/>
            <person name="Lipzen A."/>
            <person name="Mousain D."/>
            <person name="Ng V."/>
            <person name="Wang R."/>
            <person name="Wang X."/>
            <person name="Dai Y."/>
            <person name="Henrissat B."/>
            <person name="Grigoriev I.V."/>
            <person name="Guerin-Laguette A."/>
            <person name="Yu F."/>
            <person name="Martin F.M."/>
        </authorList>
    </citation>
    <scope>NUCLEOTIDE SEQUENCE</scope>
    <source>
        <strain evidence="4">QP</strain>
    </source>
</reference>
<feature type="compositionally biased region" description="Pro residues" evidence="3">
    <location>
        <begin position="10"/>
        <end position="21"/>
    </location>
</feature>
<evidence type="ECO:0000256" key="3">
    <source>
        <dbReference type="SAM" id="MobiDB-lite"/>
    </source>
</evidence>
<dbReference type="InterPro" id="IPR052925">
    <property type="entry name" value="Phage_Integrase-like_Recomb"/>
</dbReference>
<dbReference type="Gene3D" id="1.10.150.130">
    <property type="match status" value="1"/>
</dbReference>
<feature type="compositionally biased region" description="Basic and acidic residues" evidence="3">
    <location>
        <begin position="44"/>
        <end position="69"/>
    </location>
</feature>
<keyword evidence="2" id="KW-0233">DNA recombination</keyword>
<feature type="compositionally biased region" description="Polar residues" evidence="3">
    <location>
        <begin position="23"/>
        <end position="40"/>
    </location>
</feature>
<dbReference type="InterPro" id="IPR010998">
    <property type="entry name" value="Integrase_recombinase_N"/>
</dbReference>
<comment type="caution">
    <text evidence="4">The sequence shown here is derived from an EMBL/GenBank/DDBJ whole genome shotgun (WGS) entry which is preliminary data.</text>
</comment>
<dbReference type="GO" id="GO:0003677">
    <property type="term" value="F:DNA binding"/>
    <property type="evidence" value="ECO:0007669"/>
    <property type="project" value="UniProtKB-KW"/>
</dbReference>
<dbReference type="GO" id="GO:0015074">
    <property type="term" value="P:DNA integration"/>
    <property type="evidence" value="ECO:0007669"/>
    <property type="project" value="InterPro"/>
</dbReference>
<accession>A0AAD4Q7Z6</accession>
<proteinExistence type="predicted"/>
<protein>
    <recommendedName>
        <fullName evidence="6">DNA breaking-rejoining enzyme</fullName>
    </recommendedName>
</protein>
<dbReference type="PANTHER" id="PTHR34605:SF4">
    <property type="entry name" value="DNA ADENINE METHYLTRANSFERASE"/>
    <property type="match status" value="1"/>
</dbReference>
<dbReference type="GO" id="GO:0006310">
    <property type="term" value="P:DNA recombination"/>
    <property type="evidence" value="ECO:0007669"/>
    <property type="project" value="UniProtKB-KW"/>
</dbReference>
<sequence>MSRAPTILPTLPPGVSFPPPASCSITSPSRKRSAPSSLTSEPRGWVREAAVRRLAEAHDPLPSDGERSAGVKWPKPLNTRPRQLPIPPATSPHKTPSSYRQGLTPIPSLLRPHCPASDRIRMWTPVYPCTTPSDGHTLDETERERVKDTMLHAWEEDTRTTYGSGLLMWHCFCDEKQVPERERAPAGQSLLSAFVAHMATAYSGKTISGYLSGIQAWHILHSIPWALEKNEMDTMLRAASKLTPNTSKMKQRLPYTPEFIVEVGKHLNPEDPLDAAVFACLTSCFYASARLGEFTVPTINKFRPGTHVTTRNLSYDQDRNGFKVTVLHLPSTKAAPSEGEDVFWATQSGGSDPTAALQNHLLVNQPPDASHLFAYRVKNARRPLTKTKFLERVGKAARAAGLEPLQGHSIRIGSTLEYLLRGMPFDVMKAKGRWAGDSFLLYLRKHAIVITPYIQAAPVVHDAFIRYSMPPVR</sequence>
<dbReference type="SUPFAM" id="SSF47823">
    <property type="entry name" value="lambda integrase-like, N-terminal domain"/>
    <property type="match status" value="1"/>
</dbReference>
<keyword evidence="5" id="KW-1185">Reference proteome</keyword>
<evidence type="ECO:0008006" key="6">
    <source>
        <dbReference type="Google" id="ProtNLM"/>
    </source>
</evidence>
<dbReference type="InterPro" id="IPR013762">
    <property type="entry name" value="Integrase-like_cat_sf"/>
</dbReference>
<name>A0AAD4Q7Z6_9AGAM</name>
<organism evidence="4 5">
    <name type="scientific">Lactarius akahatsu</name>
    <dbReference type="NCBI Taxonomy" id="416441"/>
    <lineage>
        <taxon>Eukaryota</taxon>
        <taxon>Fungi</taxon>
        <taxon>Dikarya</taxon>
        <taxon>Basidiomycota</taxon>
        <taxon>Agaricomycotina</taxon>
        <taxon>Agaricomycetes</taxon>
        <taxon>Russulales</taxon>
        <taxon>Russulaceae</taxon>
        <taxon>Lactarius</taxon>
    </lineage>
</organism>
<gene>
    <name evidence="4" type="ORF">EDB92DRAFT_1807287</name>
</gene>
<evidence type="ECO:0000256" key="1">
    <source>
        <dbReference type="ARBA" id="ARBA00023125"/>
    </source>
</evidence>
<dbReference type="InterPro" id="IPR011010">
    <property type="entry name" value="DNA_brk_join_enz"/>
</dbReference>
<dbReference type="EMBL" id="JAKELL010000217">
    <property type="protein sequence ID" value="KAH8978586.1"/>
    <property type="molecule type" value="Genomic_DNA"/>
</dbReference>
<evidence type="ECO:0000313" key="5">
    <source>
        <dbReference type="Proteomes" id="UP001201163"/>
    </source>
</evidence>
<evidence type="ECO:0000313" key="4">
    <source>
        <dbReference type="EMBL" id="KAH8978586.1"/>
    </source>
</evidence>
<feature type="region of interest" description="Disordered" evidence="3">
    <location>
        <begin position="1"/>
        <end position="106"/>
    </location>
</feature>
<keyword evidence="1" id="KW-0238">DNA-binding</keyword>
<dbReference type="PANTHER" id="PTHR34605">
    <property type="entry name" value="PHAGE_INTEGRASE DOMAIN-CONTAINING PROTEIN"/>
    <property type="match status" value="1"/>
</dbReference>
<dbReference type="SUPFAM" id="SSF56349">
    <property type="entry name" value="DNA breaking-rejoining enzymes"/>
    <property type="match status" value="1"/>
</dbReference>